<feature type="coiled-coil region" evidence="1">
    <location>
        <begin position="107"/>
        <end position="177"/>
    </location>
</feature>
<evidence type="ECO:0000313" key="5">
    <source>
        <dbReference type="Proteomes" id="UP000682811"/>
    </source>
</evidence>
<name>A0A919Y5X1_9BACL</name>
<dbReference type="Gene3D" id="2.40.50.100">
    <property type="match status" value="1"/>
</dbReference>
<feature type="transmembrane region" description="Helical" evidence="2">
    <location>
        <begin position="15"/>
        <end position="33"/>
    </location>
</feature>
<dbReference type="InterPro" id="IPR058639">
    <property type="entry name" value="BSH_YknX-like"/>
</dbReference>
<dbReference type="PANTHER" id="PTHR30469">
    <property type="entry name" value="MULTIDRUG RESISTANCE PROTEIN MDTA"/>
    <property type="match status" value="1"/>
</dbReference>
<keyword evidence="2" id="KW-1133">Transmembrane helix</keyword>
<protein>
    <submittedName>
        <fullName evidence="4">RND transporter</fullName>
    </submittedName>
</protein>
<evidence type="ECO:0000313" key="4">
    <source>
        <dbReference type="EMBL" id="GIO45242.1"/>
    </source>
</evidence>
<evidence type="ECO:0000259" key="3">
    <source>
        <dbReference type="Pfam" id="PF25984"/>
    </source>
</evidence>
<dbReference type="RefSeq" id="WP_212976474.1">
    <property type="nucleotide sequence ID" value="NZ_AP025343.1"/>
</dbReference>
<evidence type="ECO:0000256" key="1">
    <source>
        <dbReference type="SAM" id="Coils"/>
    </source>
</evidence>
<dbReference type="Pfam" id="PF25984">
    <property type="entry name" value="BSH_YknX"/>
    <property type="match status" value="1"/>
</dbReference>
<gene>
    <name evidence="4" type="ORF">J34TS1_00070</name>
</gene>
<keyword evidence="1" id="KW-0175">Coiled coil</keyword>
<organism evidence="4 5">
    <name type="scientific">Paenibacillus azoreducens</name>
    <dbReference type="NCBI Taxonomy" id="116718"/>
    <lineage>
        <taxon>Bacteria</taxon>
        <taxon>Bacillati</taxon>
        <taxon>Bacillota</taxon>
        <taxon>Bacilli</taxon>
        <taxon>Bacillales</taxon>
        <taxon>Paenibacillaceae</taxon>
        <taxon>Paenibacillus</taxon>
    </lineage>
</organism>
<dbReference type="Proteomes" id="UP000682811">
    <property type="component" value="Unassembled WGS sequence"/>
</dbReference>
<dbReference type="Gene3D" id="2.40.420.20">
    <property type="match status" value="1"/>
</dbReference>
<accession>A0A919Y5X1</accession>
<proteinExistence type="predicted"/>
<dbReference type="AlphaFoldDB" id="A0A919Y5X1"/>
<comment type="caution">
    <text evidence="4">The sequence shown here is derived from an EMBL/GenBank/DDBJ whole genome shotgun (WGS) entry which is preliminary data.</text>
</comment>
<keyword evidence="5" id="KW-1185">Reference proteome</keyword>
<feature type="domain" description="YknX-like barrel-sandwich hybrid" evidence="3">
    <location>
        <begin position="80"/>
        <end position="190"/>
    </location>
</feature>
<dbReference type="GO" id="GO:1990281">
    <property type="term" value="C:efflux pump complex"/>
    <property type="evidence" value="ECO:0007669"/>
    <property type="project" value="TreeGrafter"/>
</dbReference>
<dbReference type="EMBL" id="BORT01000001">
    <property type="protein sequence ID" value="GIO45242.1"/>
    <property type="molecule type" value="Genomic_DNA"/>
</dbReference>
<dbReference type="GO" id="GO:0015562">
    <property type="term" value="F:efflux transmembrane transporter activity"/>
    <property type="evidence" value="ECO:0007669"/>
    <property type="project" value="TreeGrafter"/>
</dbReference>
<reference evidence="4 5" key="1">
    <citation type="submission" date="2021-03" db="EMBL/GenBank/DDBJ databases">
        <title>Antimicrobial resistance genes in bacteria isolated from Japanese honey, and their potential for conferring macrolide and lincosamide resistance in the American foulbrood pathogen Paenibacillus larvae.</title>
        <authorList>
            <person name="Okamoto M."/>
            <person name="Kumagai M."/>
            <person name="Kanamori H."/>
            <person name="Takamatsu D."/>
        </authorList>
    </citation>
    <scope>NUCLEOTIDE SEQUENCE [LARGE SCALE GENOMIC DNA]</scope>
    <source>
        <strain evidence="4 5">J34TS1</strain>
    </source>
</reference>
<keyword evidence="2" id="KW-0472">Membrane</keyword>
<sequence length="386" mass="42746">MELGKEQADQKRKRIILLVFAFFVGLLLFFTFFSNTLQSLTLPKVGTEKPEKGSIAVTVEGSGVLTPVSEVKLMNTTGWKVKKVFVKEGDHVKKGQKLILYDSMTAEQELNAEITNLEKQKVEQQNTQDRYIESALEEDELKLRNAKREIEKGKLDIAAQERKIDEMKTSLASKNQLTAPFDGIVTKVNAMEGFAPAGDPDVVMINSSLGYRLKISADAKLLLSLGIKVGEEIDVDVDKAKSQQSETISGVIEDIVSADARYEDSSGEETVKAEMIPQKTLRIKVTDPGLKGGEQASVKFEKNTLDDGLLVSNKAVHEDREGKYVFKVEEQRGALGNAFIARKVKVETGGKNDKETMITQASIYDDDVIILESSEPLQDGDRVRLQ</sequence>
<keyword evidence="2" id="KW-0812">Transmembrane</keyword>
<dbReference type="SUPFAM" id="SSF111369">
    <property type="entry name" value="HlyD-like secretion proteins"/>
    <property type="match status" value="1"/>
</dbReference>
<evidence type="ECO:0000256" key="2">
    <source>
        <dbReference type="SAM" id="Phobius"/>
    </source>
</evidence>